<gene>
    <name evidence="1" type="ORF">C4H11_08160</name>
</gene>
<dbReference type="Pfam" id="PF08837">
    <property type="entry name" value="DUF1810"/>
    <property type="match status" value="1"/>
</dbReference>
<dbReference type="SUPFAM" id="SSF140736">
    <property type="entry name" value="Rv1873-like"/>
    <property type="match status" value="1"/>
</dbReference>
<dbReference type="InterPro" id="IPR014937">
    <property type="entry name" value="DUF1810"/>
</dbReference>
<dbReference type="PIRSF" id="PIRSF008546">
    <property type="entry name" value="UCP008546"/>
    <property type="match status" value="1"/>
</dbReference>
<sequence length="157" mass="18366">MNLIKIQRPLGLIPLFKKDMERFIKAQEQWNTYNIALDEIRAGQKRTHWIWFIFPQLKGLGHSYNSEYYGIEDMEEARKYLSHPVLGKRLREITTELLKHHDKTAGIVMGSNIDALKLQSSMTLFDAISPNDIFAECLQIFFGERKDQSTLEKLTHI</sequence>
<organism evidence="1 2">
    <name type="scientific">Bacteroides zoogleoformans</name>
    <dbReference type="NCBI Taxonomy" id="28119"/>
    <lineage>
        <taxon>Bacteria</taxon>
        <taxon>Pseudomonadati</taxon>
        <taxon>Bacteroidota</taxon>
        <taxon>Bacteroidia</taxon>
        <taxon>Bacteroidales</taxon>
        <taxon>Bacteroidaceae</taxon>
        <taxon>Bacteroides</taxon>
    </lineage>
</organism>
<evidence type="ECO:0000313" key="2">
    <source>
        <dbReference type="Proteomes" id="UP000238304"/>
    </source>
</evidence>
<evidence type="ECO:0000313" key="1">
    <source>
        <dbReference type="EMBL" id="AVM54029.1"/>
    </source>
</evidence>
<reference evidence="1 2" key="1">
    <citation type="submission" date="2018-02" db="EMBL/GenBank/DDBJ databases">
        <authorList>
            <person name="Holder M.E."/>
            <person name="Ajami N.J."/>
            <person name="Petrosino J.F."/>
        </authorList>
    </citation>
    <scope>NUCLEOTIDE SEQUENCE [LARGE SCALE GENOMIC DNA]</scope>
    <source>
        <strain evidence="1 2">ATCC 33285</strain>
    </source>
</reference>
<keyword evidence="2" id="KW-1185">Reference proteome</keyword>
<dbReference type="InterPro" id="IPR036287">
    <property type="entry name" value="Rv1873-like_sf"/>
</dbReference>
<dbReference type="Gene3D" id="1.25.40.380">
    <property type="entry name" value="Protein of unknown function DUF1810"/>
    <property type="match status" value="1"/>
</dbReference>
<protein>
    <submittedName>
        <fullName evidence="1">DUF1810 domain-containing protein</fullName>
    </submittedName>
</protein>
<accession>A0ABM6TAV0</accession>
<proteinExistence type="predicted"/>
<name>A0ABM6TAV0_9BACE</name>
<dbReference type="EMBL" id="CP027231">
    <property type="protein sequence ID" value="AVM54029.1"/>
    <property type="molecule type" value="Genomic_DNA"/>
</dbReference>
<dbReference type="Proteomes" id="UP000238304">
    <property type="component" value="Chromosome"/>
</dbReference>